<proteinExistence type="predicted"/>
<organism evidence="1 2">
    <name type="scientific">SAR86 cluster bacterium</name>
    <dbReference type="NCBI Taxonomy" id="2030880"/>
    <lineage>
        <taxon>Bacteria</taxon>
        <taxon>Pseudomonadati</taxon>
        <taxon>Pseudomonadota</taxon>
        <taxon>Gammaproteobacteria</taxon>
        <taxon>SAR86 cluster</taxon>
    </lineage>
</organism>
<evidence type="ECO:0000313" key="2">
    <source>
        <dbReference type="Proteomes" id="UP000705230"/>
    </source>
</evidence>
<evidence type="ECO:0000313" key="1">
    <source>
        <dbReference type="EMBL" id="MBL6903326.1"/>
    </source>
</evidence>
<name>A0A937JBN1_9GAMM</name>
<gene>
    <name evidence="1" type="ORF">ISR29_03900</name>
</gene>
<dbReference type="Proteomes" id="UP000705230">
    <property type="component" value="Unassembled WGS sequence"/>
</dbReference>
<sequence>MSQELVTYIVLGSNSRLARLKKFKVDKDEKCIFLCFKDYSSFVETLDNVVADSSGSIIVLLPPSSIPKKKNRISLKKMAMINYPVWGWFDLGNSEDNVSTNIKKLNTFIRTIPSIEQGIYFTKDLYFSIGGMGEFKEDYFTEISKRLYSRLDPQKPLASLTSRSSSKVSLL</sequence>
<dbReference type="AlphaFoldDB" id="A0A937JBN1"/>
<reference evidence="1" key="1">
    <citation type="submission" date="2020-10" db="EMBL/GenBank/DDBJ databases">
        <title>Microbiome of the Black Sea water column analyzed by genome centric metagenomics.</title>
        <authorList>
            <person name="Cabello-Yeves P.J."/>
            <person name="Callieri C."/>
            <person name="Picazo A."/>
            <person name="Mehrshad M."/>
            <person name="Haro-Moreno J.M."/>
            <person name="Roda-Garcia J."/>
            <person name="Dzembekova N."/>
            <person name="Slabakova V."/>
            <person name="Slabakova N."/>
            <person name="Moncheva S."/>
            <person name="Rodriguez-Valera F."/>
        </authorList>
    </citation>
    <scope>NUCLEOTIDE SEQUENCE</scope>
    <source>
        <strain evidence="1">BS30m-G43</strain>
    </source>
</reference>
<accession>A0A937JBN1</accession>
<comment type="caution">
    <text evidence="1">The sequence shown here is derived from an EMBL/GenBank/DDBJ whole genome shotgun (WGS) entry which is preliminary data.</text>
</comment>
<dbReference type="EMBL" id="JADHSG010000004">
    <property type="protein sequence ID" value="MBL6903326.1"/>
    <property type="molecule type" value="Genomic_DNA"/>
</dbReference>
<protein>
    <submittedName>
        <fullName evidence="1">Uncharacterized protein</fullName>
    </submittedName>
</protein>